<keyword evidence="10" id="KW-0325">Glycoprotein</keyword>
<sequence length="993" mass="107205">MRAIWLLLAATTLLAGTTSALYEDQAGLHDWHLPLLGRPLNALFHKGDTRATQLFVLTDRSTLASVNPRNGNLVRRHALVDGNATALRASGQRLATLNSDGGRRLLRAWDATSSFLLWERAVTASAGAHEGDIAFTPAGDLLLLADCSTLHLVSGMSGATIWTAALPTSESVCYDKIHASSASARVVGRDSKGVQVVRVDLKDGETVDTTPTVKCPKDTRVLLADNTDASLYAAWAVRKADNIVLHAKEAKEGAKLRSHSVQLEDKHAQYSLKTLTGDGSVLLLSVRSKAAATVRLFTLQDGDIVPYLQLDEKHSGAASVFTHVRADKGQLFVVRLFAVDATTASVQVYDLTKKKPVAEHTISHDFSQTGPFVQARAELALAKGGDVNAVRVLATTADGSVHMLRDKTVSWTREESLADAAFVEAIDLPENKLLSQDNDELDEPLQLSEHISSWSRFLRRVVTHVNQLSQLVRHFTGGDSDHAVTGKAGTHGDDILHRDTFGLRKLLVFATRSGKLLALDSAHRGKIVWSRYLGTRQESAPAVVTGLFPVRTTVVKFPPLLSVVLENALEGGAVSTTVHSIDALSGNDYSIHVADDSEASLSATVVYAPGMRKVYRLPLESSRDRLHLLAMLDTNDKIHVWPNTPETRQQVMAASSALAFTNGAAVGSRTLAGRVAVATKEASVVDTVESWKIALPEGAQIIAVAKRPAHDPTASIGRTLGDRSVLFKYLNPNLVAVALVTGTGRLEVMLLDAVSGAVLHHAVHDDAMIDAQHTVHIVLSENWVVYTFAGRGTGVNPKGTVAVVLELFESAIEDMRVESETISAYDSLRPHVVSRAFTLPYGVDAAGVTSTRSGITTKKLLLAFPSGQVCGVTRRLMDARRPVEPPSDADKEEGLVPYDPVIPISPQWMLSYNQTVMGVRHILSFPSLMESTALVLAYGQDIFFTRDTPSGTFDMLSEDFSKGTLLLTIVGLSLGIMVAGPMVRRKKLNAHWK</sequence>
<dbReference type="PANTHER" id="PTHR21573">
    <property type="entry name" value="ER MEMBRANE PROTEIN COMPLEX SUBUNIT 1"/>
    <property type="match status" value="1"/>
</dbReference>
<feature type="chain" id="PRO_5020684911" description="ER membrane protein complex subunit 1" evidence="12">
    <location>
        <begin position="21"/>
        <end position="993"/>
    </location>
</feature>
<evidence type="ECO:0000256" key="6">
    <source>
        <dbReference type="ARBA" id="ARBA00022729"/>
    </source>
</evidence>
<feature type="domain" description="EMC1 first beta-propeller" evidence="14">
    <location>
        <begin position="20"/>
        <end position="415"/>
    </location>
</feature>
<dbReference type="Pfam" id="PF07774">
    <property type="entry name" value="EMC1_C"/>
    <property type="match status" value="1"/>
</dbReference>
<dbReference type="InterPro" id="IPR011678">
    <property type="entry name" value="EMC1_C"/>
</dbReference>
<dbReference type="InterPro" id="IPR011047">
    <property type="entry name" value="Quinoprotein_ADH-like_sf"/>
</dbReference>
<evidence type="ECO:0000256" key="12">
    <source>
        <dbReference type="SAM" id="SignalP"/>
    </source>
</evidence>
<comment type="subcellular location">
    <subcellularLocation>
        <location evidence="1">Endoplasmic reticulum membrane</location>
        <topology evidence="1">Single-pass type I membrane protein</topology>
    </subcellularLocation>
</comment>
<dbReference type="InterPro" id="IPR015943">
    <property type="entry name" value="WD40/YVTN_repeat-like_dom_sf"/>
</dbReference>
<dbReference type="SUPFAM" id="SSF50998">
    <property type="entry name" value="Quinoprotein alcohol dehydrogenase-like"/>
    <property type="match status" value="1"/>
</dbReference>
<keyword evidence="9 11" id="KW-0472">Membrane</keyword>
<dbReference type="InterPro" id="IPR058545">
    <property type="entry name" value="Beta-prop_EMC1_1st"/>
</dbReference>
<evidence type="ECO:0000256" key="9">
    <source>
        <dbReference type="ARBA" id="ARBA00023136"/>
    </source>
</evidence>
<comment type="similarity">
    <text evidence="2">Belongs to the EMC1 family.</text>
</comment>
<evidence type="ECO:0000256" key="11">
    <source>
        <dbReference type="SAM" id="Phobius"/>
    </source>
</evidence>
<dbReference type="PANTHER" id="PTHR21573:SF0">
    <property type="entry name" value="ER MEMBRANE PROTEIN COMPLEX SUBUNIT 1"/>
    <property type="match status" value="1"/>
</dbReference>
<evidence type="ECO:0000256" key="4">
    <source>
        <dbReference type="ARBA" id="ARBA00020824"/>
    </source>
</evidence>
<evidence type="ECO:0000256" key="1">
    <source>
        <dbReference type="ARBA" id="ARBA00004115"/>
    </source>
</evidence>
<accession>A0A4P9XRY3</accession>
<proteinExistence type="inferred from homology"/>
<dbReference type="InterPro" id="IPR026895">
    <property type="entry name" value="EMC1"/>
</dbReference>
<comment type="subunit">
    <text evidence="3">Component of the ER membrane protein complex (EMC).</text>
</comment>
<feature type="transmembrane region" description="Helical" evidence="11">
    <location>
        <begin position="965"/>
        <end position="983"/>
    </location>
</feature>
<evidence type="ECO:0000313" key="16">
    <source>
        <dbReference type="Proteomes" id="UP000271241"/>
    </source>
</evidence>
<dbReference type="GO" id="GO:0072546">
    <property type="term" value="C:EMC complex"/>
    <property type="evidence" value="ECO:0007669"/>
    <property type="project" value="InterPro"/>
</dbReference>
<gene>
    <name evidence="15" type="ORF">THASP1DRAFT_29351</name>
</gene>
<evidence type="ECO:0000259" key="13">
    <source>
        <dbReference type="Pfam" id="PF07774"/>
    </source>
</evidence>
<evidence type="ECO:0000256" key="3">
    <source>
        <dbReference type="ARBA" id="ARBA00011276"/>
    </source>
</evidence>
<evidence type="ECO:0000256" key="10">
    <source>
        <dbReference type="ARBA" id="ARBA00023180"/>
    </source>
</evidence>
<dbReference type="OrthoDB" id="28092at2759"/>
<keyword evidence="6 12" id="KW-0732">Signal</keyword>
<name>A0A4P9XRY3_9FUNG</name>
<evidence type="ECO:0000256" key="8">
    <source>
        <dbReference type="ARBA" id="ARBA00022989"/>
    </source>
</evidence>
<dbReference type="Pfam" id="PF25293">
    <property type="entry name" value="Beta-prop_EMC1_N"/>
    <property type="match status" value="1"/>
</dbReference>
<keyword evidence="16" id="KW-1185">Reference proteome</keyword>
<evidence type="ECO:0000313" key="15">
    <source>
        <dbReference type="EMBL" id="RKP08866.1"/>
    </source>
</evidence>
<evidence type="ECO:0000256" key="5">
    <source>
        <dbReference type="ARBA" id="ARBA00022692"/>
    </source>
</evidence>
<dbReference type="GO" id="GO:0034975">
    <property type="term" value="P:protein folding in endoplasmic reticulum"/>
    <property type="evidence" value="ECO:0007669"/>
    <property type="project" value="TreeGrafter"/>
</dbReference>
<feature type="domain" description="ER membrane protein complex subunit 1 C-terminal" evidence="13">
    <location>
        <begin position="780"/>
        <end position="992"/>
    </location>
</feature>
<keyword evidence="7" id="KW-0256">Endoplasmic reticulum</keyword>
<dbReference type="AlphaFoldDB" id="A0A4P9XRY3"/>
<organism evidence="15 16">
    <name type="scientific">Thamnocephalis sphaerospora</name>
    <dbReference type="NCBI Taxonomy" id="78915"/>
    <lineage>
        <taxon>Eukaryota</taxon>
        <taxon>Fungi</taxon>
        <taxon>Fungi incertae sedis</taxon>
        <taxon>Zoopagomycota</taxon>
        <taxon>Zoopagomycotina</taxon>
        <taxon>Zoopagomycetes</taxon>
        <taxon>Zoopagales</taxon>
        <taxon>Sigmoideomycetaceae</taxon>
        <taxon>Thamnocephalis</taxon>
    </lineage>
</organism>
<dbReference type="Gene3D" id="2.130.10.10">
    <property type="entry name" value="YVTN repeat-like/Quinoprotein amine dehydrogenase"/>
    <property type="match status" value="1"/>
</dbReference>
<evidence type="ECO:0000259" key="14">
    <source>
        <dbReference type="Pfam" id="PF25293"/>
    </source>
</evidence>
<dbReference type="STRING" id="78915.A0A4P9XRY3"/>
<reference evidence="16" key="1">
    <citation type="journal article" date="2018" name="Nat. Microbiol.">
        <title>Leveraging single-cell genomics to expand the fungal tree of life.</title>
        <authorList>
            <person name="Ahrendt S.R."/>
            <person name="Quandt C.A."/>
            <person name="Ciobanu D."/>
            <person name="Clum A."/>
            <person name="Salamov A."/>
            <person name="Andreopoulos B."/>
            <person name="Cheng J.F."/>
            <person name="Woyke T."/>
            <person name="Pelin A."/>
            <person name="Henrissat B."/>
            <person name="Reynolds N.K."/>
            <person name="Benny G.L."/>
            <person name="Smith M.E."/>
            <person name="James T.Y."/>
            <person name="Grigoriev I.V."/>
        </authorList>
    </citation>
    <scope>NUCLEOTIDE SEQUENCE [LARGE SCALE GENOMIC DNA]</scope>
    <source>
        <strain evidence="16">RSA 1356</strain>
    </source>
</reference>
<protein>
    <recommendedName>
        <fullName evidence="4">ER membrane protein complex subunit 1</fullName>
    </recommendedName>
</protein>
<evidence type="ECO:0000256" key="7">
    <source>
        <dbReference type="ARBA" id="ARBA00022824"/>
    </source>
</evidence>
<feature type="signal peptide" evidence="12">
    <location>
        <begin position="1"/>
        <end position="20"/>
    </location>
</feature>
<keyword evidence="8 11" id="KW-1133">Transmembrane helix</keyword>
<keyword evidence="5 11" id="KW-0812">Transmembrane</keyword>
<dbReference type="EMBL" id="KZ992563">
    <property type="protein sequence ID" value="RKP08866.1"/>
    <property type="molecule type" value="Genomic_DNA"/>
</dbReference>
<evidence type="ECO:0000256" key="2">
    <source>
        <dbReference type="ARBA" id="ARBA00007904"/>
    </source>
</evidence>
<dbReference type="Proteomes" id="UP000271241">
    <property type="component" value="Unassembled WGS sequence"/>
</dbReference>